<keyword evidence="2" id="KW-1185">Reference proteome</keyword>
<dbReference type="Gene3D" id="1.25.40.390">
    <property type="match status" value="1"/>
</dbReference>
<evidence type="ECO:0000313" key="2">
    <source>
        <dbReference type="Proteomes" id="UP000294498"/>
    </source>
</evidence>
<sequence>MTSTHKFTAVAALATGLFLSGCKKDFVSINTDPNHITASSMKFAYMLTSAELITSGNSDANAYEDWRTNLIYSACMVQQLSSTTGYWDGDKYLFNPSYASAYWDQNYPNSITDIQEVVYNTKSDTSQVNLYNIARIFRAFMFQRMTDMYGDCPYTEAGLGYISGITSPKYDKQQDIYTGLLTELSDAATSLNASDPTSTWGAADLLYGGDVTKWKKFAYSEMVRVAMRMSKVDPTDAQKWVQTAVAGGTMAGVADDAAVAHQDVGGTPVRNGNGLVLLLNDPDASRLSQSFVNYLKSTNDPRLSYLGTVCTNPSSSSDMGDTTWSKQLGQPNGYDPALSGSPYDLSKAPGYPGNPNLYSVVNRYTFARLDAPTLFVTYGETELLLAEAAERGWISDAPATHYINGVTASMQMLTSHFGVGPSATDITTYLTNNPYNAAGALNQLNSQYWVTSFMDDVESWNNWRRSGYPALTPVANYPGNVTNGTIPRRFTYPQGEAGTNAANYNAAVADLSSGDKMVSRMWWDTP</sequence>
<accession>A0A4R8DHJ7</accession>
<dbReference type="InterPro" id="IPR041662">
    <property type="entry name" value="SusD-like_2"/>
</dbReference>
<dbReference type="EMBL" id="SODV01000002">
    <property type="protein sequence ID" value="TDW96997.1"/>
    <property type="molecule type" value="Genomic_DNA"/>
</dbReference>
<proteinExistence type="predicted"/>
<dbReference type="Pfam" id="PF12771">
    <property type="entry name" value="SusD-like_2"/>
    <property type="match status" value="1"/>
</dbReference>
<organism evidence="1 2">
    <name type="scientific">Dinghuibacter silviterrae</name>
    <dbReference type="NCBI Taxonomy" id="1539049"/>
    <lineage>
        <taxon>Bacteria</taxon>
        <taxon>Pseudomonadati</taxon>
        <taxon>Bacteroidota</taxon>
        <taxon>Chitinophagia</taxon>
        <taxon>Chitinophagales</taxon>
        <taxon>Chitinophagaceae</taxon>
        <taxon>Dinghuibacter</taxon>
    </lineage>
</organism>
<dbReference type="SUPFAM" id="SSF48452">
    <property type="entry name" value="TPR-like"/>
    <property type="match status" value="1"/>
</dbReference>
<gene>
    <name evidence="1" type="ORF">EDB95_4834</name>
</gene>
<reference evidence="1 2" key="1">
    <citation type="submission" date="2019-03" db="EMBL/GenBank/DDBJ databases">
        <title>Genomic Encyclopedia of Type Strains, Phase IV (KMG-IV): sequencing the most valuable type-strain genomes for metagenomic binning, comparative biology and taxonomic classification.</title>
        <authorList>
            <person name="Goeker M."/>
        </authorList>
    </citation>
    <scope>NUCLEOTIDE SEQUENCE [LARGE SCALE GENOMIC DNA]</scope>
    <source>
        <strain evidence="1 2">DSM 100059</strain>
    </source>
</reference>
<dbReference type="RefSeq" id="WP_133998431.1">
    <property type="nucleotide sequence ID" value="NZ_SODV01000002.1"/>
</dbReference>
<dbReference type="OrthoDB" id="9766256at2"/>
<name>A0A4R8DHJ7_9BACT</name>
<dbReference type="AlphaFoldDB" id="A0A4R8DHJ7"/>
<evidence type="ECO:0000313" key="1">
    <source>
        <dbReference type="EMBL" id="TDW96997.1"/>
    </source>
</evidence>
<dbReference type="InterPro" id="IPR011990">
    <property type="entry name" value="TPR-like_helical_dom_sf"/>
</dbReference>
<dbReference type="PROSITE" id="PS51257">
    <property type="entry name" value="PROKAR_LIPOPROTEIN"/>
    <property type="match status" value="1"/>
</dbReference>
<dbReference type="Proteomes" id="UP000294498">
    <property type="component" value="Unassembled WGS sequence"/>
</dbReference>
<protein>
    <submittedName>
        <fullName evidence="1">SusD-like starch-binding protein associating with outer membrane</fullName>
    </submittedName>
</protein>
<comment type="caution">
    <text evidence="1">The sequence shown here is derived from an EMBL/GenBank/DDBJ whole genome shotgun (WGS) entry which is preliminary data.</text>
</comment>